<feature type="region of interest" description="Disordered" evidence="6">
    <location>
        <begin position="431"/>
        <end position="455"/>
    </location>
</feature>
<evidence type="ECO:0000256" key="3">
    <source>
        <dbReference type="ARBA" id="ARBA00010707"/>
    </source>
</evidence>
<dbReference type="Proteomes" id="UP000800096">
    <property type="component" value="Unassembled WGS sequence"/>
</dbReference>
<keyword evidence="5" id="KW-0472">Membrane</keyword>
<comment type="similarity">
    <text evidence="3">Belongs to the INP1 family.</text>
</comment>
<comment type="subcellular location">
    <subcellularLocation>
        <location evidence="2">Peroxisome membrane</location>
        <topology evidence="2">Peripheral membrane protein</topology>
    </subcellularLocation>
</comment>
<dbReference type="GO" id="GO:0005780">
    <property type="term" value="C:extrinsic component of intraperoxisomal membrane"/>
    <property type="evidence" value="ECO:0007669"/>
    <property type="project" value="InterPro"/>
</dbReference>
<feature type="compositionally biased region" description="Polar residues" evidence="6">
    <location>
        <begin position="1"/>
        <end position="11"/>
    </location>
</feature>
<feature type="region of interest" description="Disordered" evidence="6">
    <location>
        <begin position="381"/>
        <end position="407"/>
    </location>
</feature>
<feature type="region of interest" description="Disordered" evidence="6">
    <location>
        <begin position="52"/>
        <end position="74"/>
    </location>
</feature>
<name>A0A6A5QKG3_AMPQU</name>
<gene>
    <name evidence="7" type="ORF">BDU57DRAFT_449904</name>
</gene>
<dbReference type="EMBL" id="ML979135">
    <property type="protein sequence ID" value="KAF1916085.1"/>
    <property type="molecule type" value="Genomic_DNA"/>
</dbReference>
<feature type="compositionally biased region" description="Low complexity" evidence="6">
    <location>
        <begin position="217"/>
        <end position="230"/>
    </location>
</feature>
<evidence type="ECO:0000256" key="5">
    <source>
        <dbReference type="ARBA" id="ARBA00023136"/>
    </source>
</evidence>
<evidence type="ECO:0000313" key="8">
    <source>
        <dbReference type="Proteomes" id="UP000800096"/>
    </source>
</evidence>
<feature type="region of interest" description="Disordered" evidence="6">
    <location>
        <begin position="1"/>
        <end position="31"/>
    </location>
</feature>
<evidence type="ECO:0000256" key="2">
    <source>
        <dbReference type="ARBA" id="ARBA00004421"/>
    </source>
</evidence>
<reference evidence="7" key="1">
    <citation type="journal article" date="2020" name="Stud. Mycol.">
        <title>101 Dothideomycetes genomes: a test case for predicting lifestyles and emergence of pathogens.</title>
        <authorList>
            <person name="Haridas S."/>
            <person name="Albert R."/>
            <person name="Binder M."/>
            <person name="Bloem J."/>
            <person name="Labutti K."/>
            <person name="Salamov A."/>
            <person name="Andreopoulos B."/>
            <person name="Baker S."/>
            <person name="Barry K."/>
            <person name="Bills G."/>
            <person name="Bluhm B."/>
            <person name="Cannon C."/>
            <person name="Castanera R."/>
            <person name="Culley D."/>
            <person name="Daum C."/>
            <person name="Ezra D."/>
            <person name="Gonzalez J."/>
            <person name="Henrissat B."/>
            <person name="Kuo A."/>
            <person name="Liang C."/>
            <person name="Lipzen A."/>
            <person name="Lutzoni F."/>
            <person name="Magnuson J."/>
            <person name="Mondo S."/>
            <person name="Nolan M."/>
            <person name="Ohm R."/>
            <person name="Pangilinan J."/>
            <person name="Park H.-J."/>
            <person name="Ramirez L."/>
            <person name="Alfaro M."/>
            <person name="Sun H."/>
            <person name="Tritt A."/>
            <person name="Yoshinaga Y."/>
            <person name="Zwiers L.-H."/>
            <person name="Turgeon B."/>
            <person name="Goodwin S."/>
            <person name="Spatafora J."/>
            <person name="Crous P."/>
            <person name="Grigoriev I."/>
        </authorList>
    </citation>
    <scope>NUCLEOTIDE SEQUENCE</scope>
    <source>
        <strain evidence="7">HMLAC05119</strain>
    </source>
</reference>
<comment type="function">
    <text evidence="1">Required for peroxisome inheritance.</text>
</comment>
<evidence type="ECO:0000256" key="1">
    <source>
        <dbReference type="ARBA" id="ARBA00003594"/>
    </source>
</evidence>
<feature type="region of interest" description="Disordered" evidence="6">
    <location>
        <begin position="290"/>
        <end position="353"/>
    </location>
</feature>
<evidence type="ECO:0000313" key="7">
    <source>
        <dbReference type="EMBL" id="KAF1916085.1"/>
    </source>
</evidence>
<keyword evidence="8" id="KW-1185">Reference proteome</keyword>
<feature type="compositionally biased region" description="Basic and acidic residues" evidence="6">
    <location>
        <begin position="319"/>
        <end position="344"/>
    </location>
</feature>
<feature type="compositionally biased region" description="Polar residues" evidence="6">
    <location>
        <begin position="52"/>
        <end position="66"/>
    </location>
</feature>
<dbReference type="GO" id="GO:0045033">
    <property type="term" value="P:peroxisome inheritance"/>
    <property type="evidence" value="ECO:0007669"/>
    <property type="project" value="InterPro"/>
</dbReference>
<proteinExistence type="inferred from homology"/>
<protein>
    <recommendedName>
        <fullName evidence="4">Inheritance of peroxisomes protein 1</fullName>
    </recommendedName>
</protein>
<sequence>MSVPSTTSRRSFTLPARPAFRSTSTPASRNTSDGIETLFTCSASKIVSFTATNPAQRHSPTRTPRANGSPARSIPWTSLTERTLAVGLLRIYRVTASNVSFLNSGNLLHTIFPRSQCWCVDGQSVFVLRIRQDSYYRIELPCDTDEDRAQIAQLKSVLSQVLQYEKTQCPFTRGFQVEVPERPKTPPRRQLKKQPSQKVKRWTFDKTWVPQNGPRPSSSGFSGSDSGTLSSHDDDDRSSVCTDSSELLLDQAEITPRNAPSMPPPVARTFNTTSARRLSISERVSMFQGMRSAARPPAQDPRTAPAVTERHVSAMSMERIPELPRVDDRPSDVQKPPLERHLSEADSLASSTDSFYSVQTTSCASPSPRFLDAEPSLLNPWAESLPRQEETRGRSSHRRQVSEVTVRTRSANIVDQSAPVTPTISFYRTSMPKDDGSLSAPSTPPLVSDSDDDSVELPGLEVATPPDAIRMKRLTGASQRRAFSPMPNPQNLFVPPKPTLGRQFTSALVRKTCELVLGPPSHLVSLMLRIAQSISNFGFGAYRVRREEKIPCSWESEDEGEWHDEVDDFGIPLNGISLQNVGDPARQRRAFLGDLD</sequence>
<dbReference type="OrthoDB" id="4097008at2759"/>
<evidence type="ECO:0000256" key="4">
    <source>
        <dbReference type="ARBA" id="ARBA00021397"/>
    </source>
</evidence>
<dbReference type="InterPro" id="IPR024758">
    <property type="entry name" value="Inp1"/>
</dbReference>
<organism evidence="7 8">
    <name type="scientific">Ampelomyces quisqualis</name>
    <name type="common">Powdery mildew agent</name>
    <dbReference type="NCBI Taxonomy" id="50730"/>
    <lineage>
        <taxon>Eukaryota</taxon>
        <taxon>Fungi</taxon>
        <taxon>Dikarya</taxon>
        <taxon>Ascomycota</taxon>
        <taxon>Pezizomycotina</taxon>
        <taxon>Dothideomycetes</taxon>
        <taxon>Pleosporomycetidae</taxon>
        <taxon>Pleosporales</taxon>
        <taxon>Pleosporineae</taxon>
        <taxon>Phaeosphaeriaceae</taxon>
        <taxon>Ampelomyces</taxon>
    </lineage>
</organism>
<feature type="region of interest" description="Disordered" evidence="6">
    <location>
        <begin position="179"/>
        <end position="243"/>
    </location>
</feature>
<evidence type="ECO:0000256" key="6">
    <source>
        <dbReference type="SAM" id="MobiDB-lite"/>
    </source>
</evidence>
<dbReference type="Pfam" id="PF12634">
    <property type="entry name" value="Inp1"/>
    <property type="match status" value="1"/>
</dbReference>
<feature type="compositionally biased region" description="Polar residues" evidence="6">
    <location>
        <begin position="21"/>
        <end position="31"/>
    </location>
</feature>
<accession>A0A6A5QKG3</accession>
<dbReference type="AlphaFoldDB" id="A0A6A5QKG3"/>